<dbReference type="EMBL" id="AMFJ01000064">
    <property type="protein sequence ID" value="EKE29996.1"/>
    <property type="molecule type" value="Genomic_DNA"/>
</dbReference>
<proteinExistence type="predicted"/>
<comment type="caution">
    <text evidence="2">The sequence shown here is derived from an EMBL/GenBank/DDBJ whole genome shotgun (WGS) entry which is preliminary data.</text>
</comment>
<accession>K2FFP7</accession>
<organism evidence="2">
    <name type="scientific">uncultured bacterium</name>
    <name type="common">gcode 4</name>
    <dbReference type="NCBI Taxonomy" id="1234023"/>
    <lineage>
        <taxon>Bacteria</taxon>
        <taxon>environmental samples</taxon>
    </lineage>
</organism>
<reference evidence="2" key="1">
    <citation type="journal article" date="2012" name="Science">
        <title>Fermentation, hydrogen, and sulfur metabolism in multiple uncultivated bacterial phyla.</title>
        <authorList>
            <person name="Wrighton K.C."/>
            <person name="Thomas B.C."/>
            <person name="Sharon I."/>
            <person name="Miller C.S."/>
            <person name="Castelle C.J."/>
            <person name="VerBerkmoes N.C."/>
            <person name="Wilkins M.J."/>
            <person name="Hettich R.L."/>
            <person name="Lipton M.S."/>
            <person name="Williams K.H."/>
            <person name="Long P.E."/>
            <person name="Banfield J.F."/>
        </authorList>
    </citation>
    <scope>NUCLEOTIDE SEQUENCE [LARGE SCALE GENOMIC DNA]</scope>
</reference>
<feature type="region of interest" description="Disordered" evidence="1">
    <location>
        <begin position="1"/>
        <end position="33"/>
    </location>
</feature>
<name>K2FFP7_9BACT</name>
<sequence>MDNSRFNGTERLESPKASNRLSGTIDGTKGRVN</sequence>
<evidence type="ECO:0000256" key="1">
    <source>
        <dbReference type="SAM" id="MobiDB-lite"/>
    </source>
</evidence>
<protein>
    <submittedName>
        <fullName evidence="2">Uncharacterized protein</fullName>
    </submittedName>
</protein>
<dbReference type="AlphaFoldDB" id="K2FFP7"/>
<evidence type="ECO:0000313" key="2">
    <source>
        <dbReference type="EMBL" id="EKE29996.1"/>
    </source>
</evidence>
<gene>
    <name evidence="2" type="ORF">ACD_2C00064G0008</name>
</gene>